<feature type="transmembrane region" description="Helical" evidence="1">
    <location>
        <begin position="53"/>
        <end position="71"/>
    </location>
</feature>
<keyword evidence="1" id="KW-0472">Membrane</keyword>
<evidence type="ECO:0000313" key="3">
    <source>
        <dbReference type="Proteomes" id="UP000177082"/>
    </source>
</evidence>
<feature type="transmembrane region" description="Helical" evidence="1">
    <location>
        <begin position="12"/>
        <end position="33"/>
    </location>
</feature>
<proteinExistence type="predicted"/>
<dbReference type="EMBL" id="MGHF01000001">
    <property type="protein sequence ID" value="OGM65280.1"/>
    <property type="molecule type" value="Genomic_DNA"/>
</dbReference>
<evidence type="ECO:0000313" key="2">
    <source>
        <dbReference type="EMBL" id="OGM65280.1"/>
    </source>
</evidence>
<keyword evidence="1" id="KW-1133">Transmembrane helix</keyword>
<feature type="transmembrane region" description="Helical" evidence="1">
    <location>
        <begin position="111"/>
        <end position="132"/>
    </location>
</feature>
<sequence>MAIKKSTLEQKWYYRLAKVFFLILPLLIAALFILRKGIVVCNSLIQEDIFDLYPNYIIFIAVALILYFLLLKWIWRGFLYIVFGGLEDDTKKKESDQSAQVRSEPSKIMQLIPILIVLGIFIIFILSEMGYITLPKISPNPIGNPTVRTVPKSTCFATSAQMATPCNSVKNGIKTSGVIVPDSCSCPSDTTYAQMDNVTAGGPYKICTCN</sequence>
<accession>A0A1F8BMV2</accession>
<protein>
    <submittedName>
        <fullName evidence="2">Uncharacterized protein</fullName>
    </submittedName>
</protein>
<dbReference type="AlphaFoldDB" id="A0A1F8BMV2"/>
<keyword evidence="1" id="KW-0812">Transmembrane</keyword>
<reference evidence="2 3" key="1">
    <citation type="journal article" date="2016" name="Nat. Commun.">
        <title>Thousands of microbial genomes shed light on interconnected biogeochemical processes in an aquifer system.</title>
        <authorList>
            <person name="Anantharaman K."/>
            <person name="Brown C.T."/>
            <person name="Hug L.A."/>
            <person name="Sharon I."/>
            <person name="Castelle C.J."/>
            <person name="Probst A.J."/>
            <person name="Thomas B.C."/>
            <person name="Singh A."/>
            <person name="Wilkins M.J."/>
            <person name="Karaoz U."/>
            <person name="Brodie E.L."/>
            <person name="Williams K.H."/>
            <person name="Hubbard S.S."/>
            <person name="Banfield J.F."/>
        </authorList>
    </citation>
    <scope>NUCLEOTIDE SEQUENCE [LARGE SCALE GENOMIC DNA]</scope>
</reference>
<evidence type="ECO:0000256" key="1">
    <source>
        <dbReference type="SAM" id="Phobius"/>
    </source>
</evidence>
<comment type="caution">
    <text evidence="2">The sequence shown here is derived from an EMBL/GenBank/DDBJ whole genome shotgun (WGS) entry which is preliminary data.</text>
</comment>
<dbReference type="Proteomes" id="UP000177082">
    <property type="component" value="Unassembled WGS sequence"/>
</dbReference>
<name>A0A1F8BMV2_9BACT</name>
<organism evidence="2 3">
    <name type="scientific">Candidatus Woesebacteria bacterium RIFCSPLOWO2_01_FULL_39_21</name>
    <dbReference type="NCBI Taxonomy" id="1802519"/>
    <lineage>
        <taxon>Bacteria</taxon>
        <taxon>Candidatus Woeseibacteriota</taxon>
    </lineage>
</organism>
<gene>
    <name evidence="2" type="ORF">A2961_01565</name>
</gene>